<protein>
    <submittedName>
        <fullName evidence="7">2-deoxyglucose-6-phosphatase</fullName>
    </submittedName>
</protein>
<proteinExistence type="inferred from homology"/>
<accession>A0A512B9G6</accession>
<comment type="caution">
    <text evidence="7">The sequence shown here is derived from an EMBL/GenBank/DDBJ whole genome shotgun (WGS) entry which is preliminary data.</text>
</comment>
<dbReference type="Pfam" id="PF00702">
    <property type="entry name" value="Hydrolase"/>
    <property type="match status" value="1"/>
</dbReference>
<gene>
    <name evidence="7" type="primary">yniC</name>
    <name evidence="7" type="ORF">SAE01_11040</name>
</gene>
<keyword evidence="4" id="KW-0378">Hydrolase</keyword>
<dbReference type="Gene3D" id="3.40.50.1000">
    <property type="entry name" value="HAD superfamily/HAD-like"/>
    <property type="match status" value="1"/>
</dbReference>
<reference evidence="7 8" key="1">
    <citation type="submission" date="2019-07" db="EMBL/GenBank/DDBJ databases">
        <title>Whole genome shotgun sequence of Segetibacter aerophilus NBRC 106135.</title>
        <authorList>
            <person name="Hosoyama A."/>
            <person name="Uohara A."/>
            <person name="Ohji S."/>
            <person name="Ichikawa N."/>
        </authorList>
    </citation>
    <scope>NUCLEOTIDE SEQUENCE [LARGE SCALE GENOMIC DNA]</scope>
    <source>
        <strain evidence="7 8">NBRC 106135</strain>
    </source>
</reference>
<evidence type="ECO:0000256" key="4">
    <source>
        <dbReference type="ARBA" id="ARBA00022801"/>
    </source>
</evidence>
<evidence type="ECO:0000313" key="8">
    <source>
        <dbReference type="Proteomes" id="UP000321513"/>
    </source>
</evidence>
<evidence type="ECO:0000256" key="2">
    <source>
        <dbReference type="ARBA" id="ARBA00006171"/>
    </source>
</evidence>
<dbReference type="OrthoDB" id="9797743at2"/>
<name>A0A512B9G6_9BACT</name>
<dbReference type="EMBL" id="BJYT01000002">
    <property type="protein sequence ID" value="GEO08608.1"/>
    <property type="molecule type" value="Genomic_DNA"/>
</dbReference>
<keyword evidence="3" id="KW-0479">Metal-binding</keyword>
<comment type="cofactor">
    <cofactor evidence="1">
        <name>Mg(2+)</name>
        <dbReference type="ChEBI" id="CHEBI:18420"/>
    </cofactor>
</comment>
<dbReference type="SFLD" id="SFLDG01135">
    <property type="entry name" value="C1.5.6:_HAD__Beta-PGM__Phospha"/>
    <property type="match status" value="1"/>
</dbReference>
<dbReference type="SFLD" id="SFLDG01129">
    <property type="entry name" value="C1.5:_HAD__Beta-PGM__Phosphata"/>
    <property type="match status" value="1"/>
</dbReference>
<dbReference type="SUPFAM" id="SSF56784">
    <property type="entry name" value="HAD-like"/>
    <property type="match status" value="1"/>
</dbReference>
<keyword evidence="5" id="KW-0460">Magnesium</keyword>
<dbReference type="GO" id="GO:0046872">
    <property type="term" value="F:metal ion binding"/>
    <property type="evidence" value="ECO:0007669"/>
    <property type="project" value="UniProtKB-KW"/>
</dbReference>
<dbReference type="NCBIfam" id="NF008087">
    <property type="entry name" value="PRK10826.1"/>
    <property type="match status" value="1"/>
</dbReference>
<dbReference type="RefSeq" id="WP_147202662.1">
    <property type="nucleotide sequence ID" value="NZ_BJYT01000002.1"/>
</dbReference>
<keyword evidence="6" id="KW-0119">Carbohydrate metabolism</keyword>
<evidence type="ECO:0000256" key="3">
    <source>
        <dbReference type="ARBA" id="ARBA00022723"/>
    </source>
</evidence>
<evidence type="ECO:0000256" key="5">
    <source>
        <dbReference type="ARBA" id="ARBA00022842"/>
    </source>
</evidence>
<dbReference type="InterPro" id="IPR023198">
    <property type="entry name" value="PGP-like_dom2"/>
</dbReference>
<evidence type="ECO:0000313" key="7">
    <source>
        <dbReference type="EMBL" id="GEO08608.1"/>
    </source>
</evidence>
<dbReference type="InterPro" id="IPR051600">
    <property type="entry name" value="Beta-PGM-like"/>
</dbReference>
<dbReference type="FunFam" id="3.40.50.1000:FF:000036">
    <property type="entry name" value="HAD family hydrolase"/>
    <property type="match status" value="1"/>
</dbReference>
<dbReference type="InterPro" id="IPR023214">
    <property type="entry name" value="HAD_sf"/>
</dbReference>
<comment type="similarity">
    <text evidence="2">Belongs to the HAD-like hydrolase superfamily. CbbY/CbbZ/Gph/YieH family.</text>
</comment>
<evidence type="ECO:0000256" key="6">
    <source>
        <dbReference type="ARBA" id="ARBA00023277"/>
    </source>
</evidence>
<dbReference type="InterPro" id="IPR036412">
    <property type="entry name" value="HAD-like_sf"/>
</dbReference>
<dbReference type="SFLD" id="SFLDS00003">
    <property type="entry name" value="Haloacid_Dehalogenase"/>
    <property type="match status" value="1"/>
</dbReference>
<dbReference type="PANTHER" id="PTHR46193:SF18">
    <property type="entry name" value="HEXITOL PHOSPHATASE B"/>
    <property type="match status" value="1"/>
</dbReference>
<evidence type="ECO:0000256" key="1">
    <source>
        <dbReference type="ARBA" id="ARBA00001946"/>
    </source>
</evidence>
<dbReference type="NCBIfam" id="TIGR01509">
    <property type="entry name" value="HAD-SF-IA-v3"/>
    <property type="match status" value="1"/>
</dbReference>
<dbReference type="PANTHER" id="PTHR46193">
    <property type="entry name" value="6-PHOSPHOGLUCONATE PHOSPHATASE"/>
    <property type="match status" value="1"/>
</dbReference>
<dbReference type="Gene3D" id="1.10.150.240">
    <property type="entry name" value="Putative phosphatase, domain 2"/>
    <property type="match status" value="1"/>
</dbReference>
<sequence>MNLNTVIFDMDGLLIDSEPLWTLAAAEVFETYGKRLTPADFASTTGLRTSEFVAWWLRDYKFDDTELEKVATRIVELVTRKIRLEGKAMPGMQYIFDFFQSRGYKVGLATSSPMSVADTIIDMLGIEKYLGAKTSAEKLEYGKPHPQVYLDCAKALQSSPLECICFEDSVNGMIAAKAARMKCVVVPTYSQQKDEKWSIADLKISSLKNFSELHINLL</sequence>
<dbReference type="AlphaFoldDB" id="A0A512B9G6"/>
<dbReference type="InterPro" id="IPR006439">
    <property type="entry name" value="HAD-SF_hydro_IA"/>
</dbReference>
<organism evidence="7 8">
    <name type="scientific">Segetibacter aerophilus</name>
    <dbReference type="NCBI Taxonomy" id="670293"/>
    <lineage>
        <taxon>Bacteria</taxon>
        <taxon>Pseudomonadati</taxon>
        <taxon>Bacteroidota</taxon>
        <taxon>Chitinophagia</taxon>
        <taxon>Chitinophagales</taxon>
        <taxon>Chitinophagaceae</taxon>
        <taxon>Segetibacter</taxon>
    </lineage>
</organism>
<dbReference type="Proteomes" id="UP000321513">
    <property type="component" value="Unassembled WGS sequence"/>
</dbReference>
<keyword evidence="8" id="KW-1185">Reference proteome</keyword>
<dbReference type="GO" id="GO:0016787">
    <property type="term" value="F:hydrolase activity"/>
    <property type="evidence" value="ECO:0007669"/>
    <property type="project" value="UniProtKB-KW"/>
</dbReference>